<dbReference type="RefSeq" id="WP_067060195.1">
    <property type="nucleotide sequence ID" value="NZ_CP014699.1"/>
</dbReference>
<evidence type="ECO:0000313" key="2">
    <source>
        <dbReference type="EMBL" id="AND78716.1"/>
    </source>
</evidence>
<feature type="transmembrane region" description="Helical" evidence="1">
    <location>
        <begin position="51"/>
        <end position="79"/>
    </location>
</feature>
<proteinExistence type="predicted"/>
<keyword evidence="1" id="KW-1133">Transmembrane helix</keyword>
<protein>
    <recommendedName>
        <fullName evidence="4">PH domain-containing protein</fullName>
    </recommendedName>
</protein>
<accession>A0A172Q5J1</accession>
<dbReference type="AlphaFoldDB" id="A0A172Q5J1"/>
<name>A0A172Q5J1_9STRE</name>
<keyword evidence="3" id="KW-1185">Reference proteome</keyword>
<keyword evidence="1" id="KW-0812">Transmembrane</keyword>
<dbReference type="OrthoDB" id="2224583at2"/>
<feature type="transmembrane region" description="Helical" evidence="1">
    <location>
        <begin position="12"/>
        <end position="31"/>
    </location>
</feature>
<dbReference type="EMBL" id="CP014699">
    <property type="protein sequence ID" value="AND78716.1"/>
    <property type="molecule type" value="Genomic_DNA"/>
</dbReference>
<reference evidence="2 3" key="1">
    <citation type="journal article" date="2016" name="Int. J. Syst. Evol. Microbiol.">
        <title>Streptococcuspantholopis sp. nov., isolated from faeces of the Tibetan antelope (Pantholops hodgsonii).</title>
        <authorList>
            <person name="Bai X."/>
            <person name="Xiong Y."/>
            <person name="Lu S."/>
            <person name="Jin D."/>
            <person name="Lai X."/>
            <person name="Yang J."/>
            <person name="Niu L."/>
            <person name="Hu S."/>
            <person name="Meng X."/>
            <person name="Pu J."/>
            <person name="Ye C."/>
            <person name="Xu J."/>
        </authorList>
    </citation>
    <scope>NUCLEOTIDE SEQUENCE [LARGE SCALE GENOMIC DNA]</scope>
    <source>
        <strain evidence="2 3">TA 26</strain>
    </source>
</reference>
<sequence>MPDFRYRYRKTAMIWQAVIGFFFLGFVLFWLRAAPFILDSMTTIPGRSDSSLFATVGLNIFVLMTMIAAGLCLVISALLKLFIPIKVISGDEQGLTVRGPWLRSYHLSWGEIDYLRYEQRLIYHRPSKKLRTNFETSTSEILLIKPLQGKTVQVNITHLDGRIDDIVADIRSYLPNVKIIGLEI</sequence>
<keyword evidence="1" id="KW-0472">Membrane</keyword>
<evidence type="ECO:0008006" key="4">
    <source>
        <dbReference type="Google" id="ProtNLM"/>
    </source>
</evidence>
<reference evidence="3" key="2">
    <citation type="submission" date="2016-03" db="EMBL/GenBank/DDBJ databases">
        <title>Streptococcus antelopensis sp. nov., isolated from the feces of the Tibetan antelope (Pantholops hodgsonii) in Hoh Xil National Nature Reserve, Qinghai, China.</title>
        <authorList>
            <person name="Bai X."/>
        </authorList>
    </citation>
    <scope>NUCLEOTIDE SEQUENCE [LARGE SCALE GENOMIC DNA]</scope>
    <source>
        <strain evidence="3">TA 26</strain>
    </source>
</reference>
<organism evidence="2 3">
    <name type="scientific">Streptococcus pantholopis</name>
    <dbReference type="NCBI Taxonomy" id="1811193"/>
    <lineage>
        <taxon>Bacteria</taxon>
        <taxon>Bacillati</taxon>
        <taxon>Bacillota</taxon>
        <taxon>Bacilli</taxon>
        <taxon>Lactobacillales</taxon>
        <taxon>Streptococcaceae</taxon>
        <taxon>Streptococcus</taxon>
    </lineage>
</organism>
<gene>
    <name evidence="2" type="ORF">A0O21_01065</name>
</gene>
<evidence type="ECO:0000313" key="3">
    <source>
        <dbReference type="Proteomes" id="UP000077317"/>
    </source>
</evidence>
<dbReference type="KEGG" id="spat:A0O21_01065"/>
<dbReference type="STRING" id="1811193.A0O21_01065"/>
<dbReference type="Proteomes" id="UP000077317">
    <property type="component" value="Chromosome"/>
</dbReference>
<evidence type="ECO:0000256" key="1">
    <source>
        <dbReference type="SAM" id="Phobius"/>
    </source>
</evidence>